<dbReference type="EMBL" id="JQBP01000001">
    <property type="protein sequence ID" value="KRN75590.1"/>
    <property type="molecule type" value="Genomic_DNA"/>
</dbReference>
<evidence type="ECO:0000256" key="3">
    <source>
        <dbReference type="ARBA" id="ARBA00022692"/>
    </source>
</evidence>
<dbReference type="Pfam" id="PF00753">
    <property type="entry name" value="Lactamase_B"/>
    <property type="match status" value="1"/>
</dbReference>
<gene>
    <name evidence="8" type="ORF">IV73_GL000074</name>
</gene>
<dbReference type="SMART" id="SM00849">
    <property type="entry name" value="Lactamase_B"/>
    <property type="match status" value="1"/>
</dbReference>
<feature type="transmembrane region" description="Helical" evidence="6">
    <location>
        <begin position="459"/>
        <end position="477"/>
    </location>
</feature>
<feature type="transmembrane region" description="Helical" evidence="6">
    <location>
        <begin position="261"/>
        <end position="285"/>
    </location>
</feature>
<feature type="transmembrane region" description="Helical" evidence="6">
    <location>
        <begin position="46"/>
        <end position="66"/>
    </location>
</feature>
<keyword evidence="4 6" id="KW-1133">Transmembrane helix</keyword>
<name>A0A0R2JIB2_9LACO</name>
<proteinExistence type="predicted"/>
<evidence type="ECO:0000313" key="9">
    <source>
        <dbReference type="Proteomes" id="UP000051655"/>
    </source>
</evidence>
<comment type="caution">
    <text evidence="8">The sequence shown here is derived from an EMBL/GenBank/DDBJ whole genome shotgun (WGS) entry which is preliminary data.</text>
</comment>
<dbReference type="InterPro" id="IPR001279">
    <property type="entry name" value="Metallo-B-lactamas"/>
</dbReference>
<feature type="transmembrane region" description="Helical" evidence="6">
    <location>
        <begin position="376"/>
        <end position="402"/>
    </location>
</feature>
<keyword evidence="9" id="KW-1185">Reference proteome</keyword>
<keyword evidence="5 6" id="KW-0472">Membrane</keyword>
<feature type="domain" description="Metallo-beta-lactamase" evidence="7">
    <location>
        <begin position="490"/>
        <end position="694"/>
    </location>
</feature>
<evidence type="ECO:0000259" key="7">
    <source>
        <dbReference type="SMART" id="SM00849"/>
    </source>
</evidence>
<dbReference type="CDD" id="cd07731">
    <property type="entry name" value="ComA-like_MBL-fold"/>
    <property type="match status" value="1"/>
</dbReference>
<dbReference type="OrthoDB" id="9761531at2"/>
<keyword evidence="2" id="KW-1003">Cell membrane</keyword>
<dbReference type="Gene3D" id="3.60.15.10">
    <property type="entry name" value="Ribonuclease Z/Hydroxyacylglutathione hydrolase-like"/>
    <property type="match status" value="1"/>
</dbReference>
<dbReference type="PANTHER" id="PTHR30619:SF1">
    <property type="entry name" value="RECOMBINATION PROTEIN 2"/>
    <property type="match status" value="1"/>
</dbReference>
<reference evidence="8 9" key="1">
    <citation type="journal article" date="2015" name="Genome Announc.">
        <title>Expanding the biotechnology potential of lactobacilli through comparative genomics of 213 strains and associated genera.</title>
        <authorList>
            <person name="Sun Z."/>
            <person name="Harris H.M."/>
            <person name="McCann A."/>
            <person name="Guo C."/>
            <person name="Argimon S."/>
            <person name="Zhang W."/>
            <person name="Yang X."/>
            <person name="Jeffery I.B."/>
            <person name="Cooney J.C."/>
            <person name="Kagawa T.F."/>
            <person name="Liu W."/>
            <person name="Song Y."/>
            <person name="Salvetti E."/>
            <person name="Wrobel A."/>
            <person name="Rasinkangas P."/>
            <person name="Parkhill J."/>
            <person name="Rea M.C."/>
            <person name="O'Sullivan O."/>
            <person name="Ritari J."/>
            <person name="Douillard F.P."/>
            <person name="Paul Ross R."/>
            <person name="Yang R."/>
            <person name="Briner A.E."/>
            <person name="Felis G.E."/>
            <person name="de Vos W.M."/>
            <person name="Barrangou R."/>
            <person name="Klaenhammer T.R."/>
            <person name="Caufield P.W."/>
            <person name="Cui Y."/>
            <person name="Zhang H."/>
            <person name="O'Toole P.W."/>
        </authorList>
    </citation>
    <scope>NUCLEOTIDE SEQUENCE [LARGE SCALE GENOMIC DNA]</scope>
    <source>
        <strain evidence="8 9">DSM 20593</strain>
    </source>
</reference>
<dbReference type="InterPro" id="IPR035681">
    <property type="entry name" value="ComA-like_MBL"/>
</dbReference>
<feature type="transmembrane region" description="Helical" evidence="6">
    <location>
        <begin position="432"/>
        <end position="453"/>
    </location>
</feature>
<evidence type="ECO:0000256" key="4">
    <source>
        <dbReference type="ARBA" id="ARBA00022989"/>
    </source>
</evidence>
<comment type="subcellular location">
    <subcellularLocation>
        <location evidence="1">Cell membrane</location>
        <topology evidence="1">Multi-pass membrane protein</topology>
    </subcellularLocation>
</comment>
<dbReference type="PANTHER" id="PTHR30619">
    <property type="entry name" value="DNA INTERNALIZATION/COMPETENCE PROTEIN COMEC/REC2"/>
    <property type="match status" value="1"/>
</dbReference>
<evidence type="ECO:0000256" key="5">
    <source>
        <dbReference type="ARBA" id="ARBA00023136"/>
    </source>
</evidence>
<organism evidence="8 9">
    <name type="scientific">Weissella kandleri</name>
    <dbReference type="NCBI Taxonomy" id="1616"/>
    <lineage>
        <taxon>Bacteria</taxon>
        <taxon>Bacillati</taxon>
        <taxon>Bacillota</taxon>
        <taxon>Bacilli</taxon>
        <taxon>Lactobacillales</taxon>
        <taxon>Lactobacillaceae</taxon>
        <taxon>Weissella</taxon>
    </lineage>
</organism>
<dbReference type="PATRIC" id="fig|1616.3.peg.74"/>
<dbReference type="SUPFAM" id="SSF56281">
    <property type="entry name" value="Metallo-hydrolase/oxidoreductase"/>
    <property type="match status" value="1"/>
</dbReference>
<protein>
    <recommendedName>
        <fullName evidence="7">Metallo-beta-lactamase domain-containing protein</fullName>
    </recommendedName>
</protein>
<evidence type="ECO:0000256" key="1">
    <source>
        <dbReference type="ARBA" id="ARBA00004651"/>
    </source>
</evidence>
<dbReference type="InterPro" id="IPR004477">
    <property type="entry name" value="ComEC_N"/>
</dbReference>
<sequence>MKTGYWFTCGVGYVCLYNYVWWQIWWLIFPILWSAWILYQQYRTQMVISFVFGLVLLSSGCLYQQVVPITTEEAQSVSVELYLDNLRPTSYGWRGSGWIERQEVIVYLSQEQVAVADWRKQGINGLQINGVGEIRQPREARNRFSFDERKSLRQQGITKQVWLRKITDIQQIQRFVTRPWYENRLRFWHMKLVNWFECLPPALRDYGETLFLGYVRSNFYHENIGLQKLGLVHLFSISGFQVMLFYQAWRCVGRYLWIPRGLNLFGLQFGLLGVWSFAGNVLSLVRPISLASLMLWREAGLIRLNGYDAWGITAILGVTFQPGIFQTLGGQLSYLLALGLLTVQRRPWWQQSLWLGVLIMPLLANHTGWWHPLALIVNIIAVPIFTWVIIPVLIMGVMAALLHNTKMLVAMNQIVEGFRMVLKILDQVPMNLNFMTLPNILIGILIYLLLILLVTQHKILVWGLGILIIGWWVFSAYPVSGKVVFFDVGQGDATLIRPPFGQAVILVDVGGKIQWDQGNQPKRQLQVNYQAQELASNLSALGVVKIDYLVLTHQDFDHIGNLPALSHMIKIEHIIIPAGMEQTSTFKKMIAPLQIPVQLALAPKSMGDVGTLLHPHQPGRGRNEDSLALLIPCGPENLILTGDLDRAGEHTILQHFNLPAHSLLKLGHHGSKTSTAKEWLQILKPKVGIISAGVNNRYHHPSLETLVNLQQTQIPVWNTQVHGMIEYTWFLNWTWWRSFLNDS</sequence>
<feature type="transmembrane region" description="Helical" evidence="6">
    <location>
        <begin position="229"/>
        <end position="249"/>
    </location>
</feature>
<dbReference type="RefSeq" id="WP_083485510.1">
    <property type="nucleotide sequence ID" value="NZ_JQBP01000001.1"/>
</dbReference>
<dbReference type="InterPro" id="IPR036866">
    <property type="entry name" value="RibonucZ/Hydroxyglut_hydro"/>
</dbReference>
<dbReference type="Pfam" id="PF03772">
    <property type="entry name" value="Competence"/>
    <property type="match status" value="1"/>
</dbReference>
<dbReference type="GO" id="GO:0005886">
    <property type="term" value="C:plasma membrane"/>
    <property type="evidence" value="ECO:0007669"/>
    <property type="project" value="UniProtKB-SubCell"/>
</dbReference>
<evidence type="ECO:0000256" key="6">
    <source>
        <dbReference type="SAM" id="Phobius"/>
    </source>
</evidence>
<accession>A0A0R2JIB2</accession>
<evidence type="ECO:0000313" key="8">
    <source>
        <dbReference type="EMBL" id="KRN75590.1"/>
    </source>
</evidence>
<feature type="transmembrane region" description="Helical" evidence="6">
    <location>
        <begin position="353"/>
        <end position="370"/>
    </location>
</feature>
<dbReference type="STRING" id="1616.IV73_GL000074"/>
<dbReference type="AlphaFoldDB" id="A0A0R2JIB2"/>
<dbReference type="Proteomes" id="UP000051655">
    <property type="component" value="Unassembled WGS sequence"/>
</dbReference>
<evidence type="ECO:0000256" key="2">
    <source>
        <dbReference type="ARBA" id="ARBA00022475"/>
    </source>
</evidence>
<dbReference type="InterPro" id="IPR052159">
    <property type="entry name" value="Competence_DNA_uptake"/>
</dbReference>
<keyword evidence="3 6" id="KW-0812">Transmembrane</keyword>